<dbReference type="InterPro" id="IPR047650">
    <property type="entry name" value="Transpos_IS110"/>
</dbReference>
<feature type="domain" description="Transposase IS110-like N-terminal" evidence="1">
    <location>
        <begin position="8"/>
        <end position="148"/>
    </location>
</feature>
<evidence type="ECO:0000313" key="3">
    <source>
        <dbReference type="EMBL" id="RNL57301.1"/>
    </source>
</evidence>
<dbReference type="Pfam" id="PF01548">
    <property type="entry name" value="DEDD_Tnp_IS110"/>
    <property type="match status" value="1"/>
</dbReference>
<dbReference type="Proteomes" id="UP000274695">
    <property type="component" value="Unassembled WGS sequence"/>
</dbReference>
<dbReference type="PANTHER" id="PTHR33055:SF3">
    <property type="entry name" value="PUTATIVE TRANSPOSASE FOR IS117-RELATED"/>
    <property type="match status" value="1"/>
</dbReference>
<dbReference type="InterPro" id="IPR003346">
    <property type="entry name" value="Transposase_20"/>
</dbReference>
<keyword evidence="4" id="KW-1185">Reference proteome</keyword>
<protein>
    <submittedName>
        <fullName evidence="3">IS110 family transposase</fullName>
    </submittedName>
</protein>
<reference evidence="3 4" key="1">
    <citation type="submission" date="2018-10" db="EMBL/GenBank/DDBJ databases">
        <title>Draft genome sequence of Zhongshania sp. DSW25-10.</title>
        <authorList>
            <person name="Oh J."/>
        </authorList>
    </citation>
    <scope>NUCLEOTIDE SEQUENCE [LARGE SCALE GENOMIC DNA]</scope>
    <source>
        <strain evidence="3 4">DSW25-10</strain>
    </source>
</reference>
<gene>
    <name evidence="3" type="ORF">D0911_18905</name>
</gene>
<proteinExistence type="predicted"/>
<dbReference type="PANTHER" id="PTHR33055">
    <property type="entry name" value="TRANSPOSASE FOR INSERTION SEQUENCE ELEMENT IS1111A"/>
    <property type="match status" value="1"/>
</dbReference>
<dbReference type="Pfam" id="PF02371">
    <property type="entry name" value="Transposase_20"/>
    <property type="match status" value="1"/>
</dbReference>
<organism evidence="3 4">
    <name type="scientific">Zhongshania marina</name>
    <dbReference type="NCBI Taxonomy" id="2304603"/>
    <lineage>
        <taxon>Bacteria</taxon>
        <taxon>Pseudomonadati</taxon>
        <taxon>Pseudomonadota</taxon>
        <taxon>Gammaproteobacteria</taxon>
        <taxon>Cellvibrionales</taxon>
        <taxon>Spongiibacteraceae</taxon>
        <taxon>Zhongshania</taxon>
    </lineage>
</organism>
<dbReference type="InterPro" id="IPR002525">
    <property type="entry name" value="Transp_IS110-like_N"/>
</dbReference>
<dbReference type="NCBIfam" id="NF033542">
    <property type="entry name" value="transpos_IS110"/>
    <property type="match status" value="1"/>
</dbReference>
<dbReference type="RefSeq" id="WP_123183826.1">
    <property type="nucleotide sequence ID" value="NZ_RHGB01000043.1"/>
</dbReference>
<sequence>MDKVPVRCGLDIAKHVMAIHAVNHSGNVVIQKNISRKKVLEYFAQLPPCTVGIESCGGSHYWARELKKLGHNPKLISVKFVIPYRRKGKNDANDAEAICEAISRPGMGFVAVKTEDQQAILMAHRIRSQSIATRTSLINQIHGHLQEFGVVVSKGRHKLKRDLADIFSDETLPPLLYEMLHDLLTALLREEERVDRLDKRISSWVNTNEMASRLTRIDGIGPITASAVVATAGNASVFKNGRQFAAWLGLVPRQYSSGGKNKLGRITKQGDRYLRMLLIHGARTVLLMSSRGRGQHSDWIESLRSRKPDNVVAVAYAAKQARMLWAVMAGKPEPVVA</sequence>
<accession>A0ABX9VXU5</accession>
<evidence type="ECO:0000259" key="1">
    <source>
        <dbReference type="Pfam" id="PF01548"/>
    </source>
</evidence>
<evidence type="ECO:0000313" key="4">
    <source>
        <dbReference type="Proteomes" id="UP000274695"/>
    </source>
</evidence>
<feature type="domain" description="Transposase IS116/IS110/IS902 C-terminal" evidence="2">
    <location>
        <begin position="212"/>
        <end position="292"/>
    </location>
</feature>
<dbReference type="EMBL" id="RHGB01000043">
    <property type="protein sequence ID" value="RNL57301.1"/>
    <property type="molecule type" value="Genomic_DNA"/>
</dbReference>
<comment type="caution">
    <text evidence="3">The sequence shown here is derived from an EMBL/GenBank/DDBJ whole genome shotgun (WGS) entry which is preliminary data.</text>
</comment>
<evidence type="ECO:0000259" key="2">
    <source>
        <dbReference type="Pfam" id="PF02371"/>
    </source>
</evidence>
<name>A0ABX9VXU5_9GAMM</name>